<dbReference type="AlphaFoldDB" id="A0AAI8Z6D8"/>
<dbReference type="Pfam" id="PF25534">
    <property type="entry name" value="DUF7918"/>
    <property type="match status" value="1"/>
</dbReference>
<gene>
    <name evidence="3" type="ORF">LECACI_7A008502</name>
</gene>
<dbReference type="Proteomes" id="UP001296104">
    <property type="component" value="Unassembled WGS sequence"/>
</dbReference>
<dbReference type="EMBL" id="CAVMBE010000084">
    <property type="protein sequence ID" value="CAK4033344.1"/>
    <property type="molecule type" value="Genomic_DNA"/>
</dbReference>
<evidence type="ECO:0000313" key="4">
    <source>
        <dbReference type="Proteomes" id="UP001296104"/>
    </source>
</evidence>
<protein>
    <recommendedName>
        <fullName evidence="2">DUF7918 domain-containing protein</fullName>
    </recommendedName>
</protein>
<dbReference type="PANTHER" id="PTHR36223:SF1">
    <property type="entry name" value="TRANSCRIPTION ELONGATION FACTOR EAF N-TERMINAL DOMAIN-CONTAINING PROTEIN"/>
    <property type="match status" value="1"/>
</dbReference>
<evidence type="ECO:0000259" key="2">
    <source>
        <dbReference type="Pfam" id="PF25534"/>
    </source>
</evidence>
<proteinExistence type="predicted"/>
<accession>A0AAI8Z6D8</accession>
<feature type="region of interest" description="Disordered" evidence="1">
    <location>
        <begin position="219"/>
        <end position="239"/>
    </location>
</feature>
<sequence>MAIVKSLPGFEVAIVVDGKPLAEHMDKDAPDEERKAIRYIEAVSDKVFEVHIAAKKGIEIKGDAVTAEIYMDGQYADGPMIEKGANCFSDDIAISRGWDISATEVRKYCFAAIDTADDKRAFHGEAEKLKDLGSIRVELEYVEIISETSTWEEDPKEIGIISEKALAVQGRSISHAVGMQPAVKVQPFVRWDTRTIDPSGKDNGVITFRYASKASLQYSGIIPRTPSPPPLEDKEELTPEEVKQLQAELKARKRKESRLAEIKKEHIAKRRKVAEPKAGDTQYVLDDNGSVSEQSTDHLGSKKRAPVEISSGEESDDEV</sequence>
<keyword evidence="4" id="KW-1185">Reference proteome</keyword>
<feature type="region of interest" description="Disordered" evidence="1">
    <location>
        <begin position="270"/>
        <end position="319"/>
    </location>
</feature>
<feature type="domain" description="DUF7918" evidence="2">
    <location>
        <begin position="9"/>
        <end position="225"/>
    </location>
</feature>
<dbReference type="PANTHER" id="PTHR36223">
    <property type="entry name" value="BETA-LACTAMASE-TYPE TRANSPEPTIDASE FOLD DOMAIN CONTAINING PROTEIN"/>
    <property type="match status" value="1"/>
</dbReference>
<dbReference type="InterPro" id="IPR057678">
    <property type="entry name" value="DUF7918"/>
</dbReference>
<evidence type="ECO:0000313" key="3">
    <source>
        <dbReference type="EMBL" id="CAK4033344.1"/>
    </source>
</evidence>
<comment type="caution">
    <text evidence="3">The sequence shown here is derived from an EMBL/GenBank/DDBJ whole genome shotgun (WGS) entry which is preliminary data.</text>
</comment>
<reference evidence="3" key="1">
    <citation type="submission" date="2023-11" db="EMBL/GenBank/DDBJ databases">
        <authorList>
            <person name="Alioto T."/>
            <person name="Alioto T."/>
            <person name="Gomez Garrido J."/>
        </authorList>
    </citation>
    <scope>NUCLEOTIDE SEQUENCE</scope>
</reference>
<organism evidence="3 4">
    <name type="scientific">Lecanosticta acicola</name>
    <dbReference type="NCBI Taxonomy" id="111012"/>
    <lineage>
        <taxon>Eukaryota</taxon>
        <taxon>Fungi</taxon>
        <taxon>Dikarya</taxon>
        <taxon>Ascomycota</taxon>
        <taxon>Pezizomycotina</taxon>
        <taxon>Dothideomycetes</taxon>
        <taxon>Dothideomycetidae</taxon>
        <taxon>Mycosphaerellales</taxon>
        <taxon>Mycosphaerellaceae</taxon>
        <taxon>Lecanosticta</taxon>
    </lineage>
</organism>
<evidence type="ECO:0000256" key="1">
    <source>
        <dbReference type="SAM" id="MobiDB-lite"/>
    </source>
</evidence>
<name>A0AAI8Z6D8_9PEZI</name>